<feature type="region of interest" description="Disordered" evidence="1">
    <location>
        <begin position="298"/>
        <end position="320"/>
    </location>
</feature>
<gene>
    <name evidence="2" type="ORF">GAYE_SCF35G5060</name>
</gene>
<dbReference type="AlphaFoldDB" id="A0AAV9IIN5"/>
<feature type="compositionally biased region" description="Basic and acidic residues" evidence="1">
    <location>
        <begin position="400"/>
        <end position="409"/>
    </location>
</feature>
<evidence type="ECO:0000313" key="3">
    <source>
        <dbReference type="Proteomes" id="UP001300502"/>
    </source>
</evidence>
<evidence type="ECO:0000313" key="2">
    <source>
        <dbReference type="EMBL" id="KAK4527138.1"/>
    </source>
</evidence>
<dbReference type="EMBL" id="JANCYU010000048">
    <property type="protein sequence ID" value="KAK4527138.1"/>
    <property type="molecule type" value="Genomic_DNA"/>
</dbReference>
<accession>A0AAV9IIN5</accession>
<sequence length="422" mass="48369">MSYGKQWLEERKALLEAIQRLTDTKEQCNWEPTLSYIEEQLKEEDVEKTRVIHQSLVELCQSPQKYPVALQLLDKLLPYSKLLRDWVLEPLDRCFIRLVESGSTQVDAFLVAWDECYGSQFPSLHAFVRRFVKLEEASRCEPPSCSPLNTNPNTAVTCTSNSTLDSRLDEEDILSVMEQLRECLDLIVPCVGNGGCAETGEEDAKEPSDITIQLVTDISLLENAENKIIFDSCRELLGQLEKLYSRLQQTSEMKKQVESLLQHCYRLGLRSQNNTQSGHGTSEQDDDDDILWETVDGQEEETNVEPQLETNENNNNAGMDQKDETFQTQVPACNDDILRQLETTVPYPKQAEKKSSRFKSTSTATNLHRRKKKEETSKQRIAKQLKQSASKVSKSWNQMQEREDSERYHQTFANSVTVGRID</sequence>
<feature type="compositionally biased region" description="Polar residues" evidence="1">
    <location>
        <begin position="304"/>
        <end position="318"/>
    </location>
</feature>
<organism evidence="2 3">
    <name type="scientific">Galdieria yellowstonensis</name>
    <dbReference type="NCBI Taxonomy" id="3028027"/>
    <lineage>
        <taxon>Eukaryota</taxon>
        <taxon>Rhodophyta</taxon>
        <taxon>Bangiophyceae</taxon>
        <taxon>Galdieriales</taxon>
        <taxon>Galdieriaceae</taxon>
        <taxon>Galdieria</taxon>
    </lineage>
</organism>
<feature type="compositionally biased region" description="Polar residues" evidence="1">
    <location>
        <begin position="411"/>
        <end position="422"/>
    </location>
</feature>
<protein>
    <submittedName>
        <fullName evidence="2">Uncharacterized protein</fullName>
    </submittedName>
</protein>
<evidence type="ECO:0000256" key="1">
    <source>
        <dbReference type="SAM" id="MobiDB-lite"/>
    </source>
</evidence>
<reference evidence="2 3" key="1">
    <citation type="submission" date="2022-07" db="EMBL/GenBank/DDBJ databases">
        <title>Genome-wide signatures of adaptation to extreme environments.</title>
        <authorList>
            <person name="Cho C.H."/>
            <person name="Yoon H.S."/>
        </authorList>
    </citation>
    <scope>NUCLEOTIDE SEQUENCE [LARGE SCALE GENOMIC DNA]</scope>
    <source>
        <strain evidence="2 3">108.79 E11</strain>
    </source>
</reference>
<dbReference type="Proteomes" id="UP001300502">
    <property type="component" value="Unassembled WGS sequence"/>
</dbReference>
<name>A0AAV9IIN5_9RHOD</name>
<comment type="caution">
    <text evidence="2">The sequence shown here is derived from an EMBL/GenBank/DDBJ whole genome shotgun (WGS) entry which is preliminary data.</text>
</comment>
<feature type="region of interest" description="Disordered" evidence="1">
    <location>
        <begin position="349"/>
        <end position="422"/>
    </location>
</feature>
<proteinExistence type="predicted"/>
<feature type="compositionally biased region" description="Polar residues" evidence="1">
    <location>
        <begin position="385"/>
        <end position="399"/>
    </location>
</feature>
<keyword evidence="3" id="KW-1185">Reference proteome</keyword>